<keyword evidence="6" id="KW-1185">Reference proteome</keyword>
<accession>A0A0K6IKT9</accession>
<keyword evidence="5" id="KW-0808">Transferase</keyword>
<feature type="transmembrane region" description="Helical" evidence="3">
    <location>
        <begin position="241"/>
        <end position="263"/>
    </location>
</feature>
<dbReference type="SMART" id="SM00387">
    <property type="entry name" value="HATPase_c"/>
    <property type="match status" value="1"/>
</dbReference>
<dbReference type="Gene3D" id="3.40.190.10">
    <property type="entry name" value="Periplasmic binding protein-like II"/>
    <property type="match status" value="2"/>
</dbReference>
<evidence type="ECO:0000313" key="5">
    <source>
        <dbReference type="EMBL" id="CUB03713.1"/>
    </source>
</evidence>
<dbReference type="SUPFAM" id="SSF53850">
    <property type="entry name" value="Periplasmic binding protein-like II"/>
    <property type="match status" value="1"/>
</dbReference>
<evidence type="ECO:0000256" key="1">
    <source>
        <dbReference type="ARBA" id="ARBA00000085"/>
    </source>
</evidence>
<dbReference type="InterPro" id="IPR003594">
    <property type="entry name" value="HATPase_dom"/>
</dbReference>
<dbReference type="CDD" id="cd13704">
    <property type="entry name" value="PBP2_HisK"/>
    <property type="match status" value="1"/>
</dbReference>
<dbReference type="AlphaFoldDB" id="A0A0K6IKT9"/>
<keyword evidence="5" id="KW-0418">Kinase</keyword>
<feature type="domain" description="Histidine kinase" evidence="4">
    <location>
        <begin position="299"/>
        <end position="536"/>
    </location>
</feature>
<dbReference type="GO" id="GO:0000155">
    <property type="term" value="F:phosphorelay sensor kinase activity"/>
    <property type="evidence" value="ECO:0007669"/>
    <property type="project" value="InterPro"/>
</dbReference>
<dbReference type="SUPFAM" id="SSF55874">
    <property type="entry name" value="ATPase domain of HSP90 chaperone/DNA topoisomerase II/histidine kinase"/>
    <property type="match status" value="1"/>
</dbReference>
<dbReference type="InterPro" id="IPR005467">
    <property type="entry name" value="His_kinase_dom"/>
</dbReference>
<dbReference type="EC" id="2.7.13.3" evidence="2"/>
<dbReference type="PROSITE" id="PS50109">
    <property type="entry name" value="HIS_KIN"/>
    <property type="match status" value="1"/>
</dbReference>
<reference evidence="6" key="1">
    <citation type="submission" date="2015-08" db="EMBL/GenBank/DDBJ databases">
        <authorList>
            <person name="Varghese N."/>
        </authorList>
    </citation>
    <scope>NUCLEOTIDE SEQUENCE [LARGE SCALE GENOMIC DNA]</scope>
    <source>
        <strain evidence="6">JCM 18476</strain>
    </source>
</reference>
<organism evidence="5 6">
    <name type="scientific">Marinomonas fungiae</name>
    <dbReference type="NCBI Taxonomy" id="1137284"/>
    <lineage>
        <taxon>Bacteria</taxon>
        <taxon>Pseudomonadati</taxon>
        <taxon>Pseudomonadota</taxon>
        <taxon>Gammaproteobacteria</taxon>
        <taxon>Oceanospirillales</taxon>
        <taxon>Oceanospirillaceae</taxon>
        <taxon>Marinomonas</taxon>
    </lineage>
</organism>
<name>A0A0K6IKT9_9GAMM</name>
<sequence>MLASTVSAQTIRVGGDSNYPPYEFINSAGEPDGYNTELTRAVAEVMGMDVQIELGPWNQMRKRLEAGDIDVVQGMVASEERSGRYAFAPPHALVHQSIFARLGSTKITDLEQLVGKEVIVQRGGVMHDYFAQHFVNAKLILVESHAQALRLLASGQHDYAAVANLPGLYLGKELSLSNIEPIGRPFNGKHYGYATLANNAELLAQFSEGLAILKNTGKQQQIYDKWLGPLNANQGIPWRQIGQVTAVICAILLLILAVIMVWNRMLTKEVNRRTLELKQQQRQLVQADKMASLGVLVSGVAHEINNPSSLLLLNLPVLQEFLDDVEPILDEYYQQHGNYYLAGLPYSQLREELPAMLQDMLAGSQKIRHIVDDLKDFAREAPDTTFELVDLNKVLALAIRLVDKTIRQSTDHFNVSYGANLPPLYGNGQRIEQVLINLIVNACQALEHTGQSISIRTYMSTPTTLACVIEDQGRGIEPAFLERLCDPFFTTRREEGGTGLGLSVSSRIIQEHQGQLTFTSTPGQGTQALLTFSVTQELSHAH</sequence>
<dbReference type="PANTHER" id="PTHR43065:SF42">
    <property type="entry name" value="TWO-COMPONENT SENSOR PPRA"/>
    <property type="match status" value="1"/>
</dbReference>
<dbReference type="Pfam" id="PF00497">
    <property type="entry name" value="SBP_bac_3"/>
    <property type="match status" value="1"/>
</dbReference>
<keyword evidence="3" id="KW-0472">Membrane</keyword>
<dbReference type="Pfam" id="PF02518">
    <property type="entry name" value="HATPase_c"/>
    <property type="match status" value="1"/>
</dbReference>
<evidence type="ECO:0000256" key="3">
    <source>
        <dbReference type="SAM" id="Phobius"/>
    </source>
</evidence>
<dbReference type="SMART" id="SM00062">
    <property type="entry name" value="PBPb"/>
    <property type="match status" value="1"/>
</dbReference>
<proteinExistence type="predicted"/>
<dbReference type="InterPro" id="IPR004358">
    <property type="entry name" value="Sig_transdc_His_kin-like_C"/>
</dbReference>
<dbReference type="InterPro" id="IPR036097">
    <property type="entry name" value="HisK_dim/P_sf"/>
</dbReference>
<dbReference type="PANTHER" id="PTHR43065">
    <property type="entry name" value="SENSOR HISTIDINE KINASE"/>
    <property type="match status" value="1"/>
</dbReference>
<dbReference type="PRINTS" id="PR00344">
    <property type="entry name" value="BCTRLSENSOR"/>
</dbReference>
<dbReference type="Gene3D" id="3.30.565.10">
    <property type="entry name" value="Histidine kinase-like ATPase, C-terminal domain"/>
    <property type="match status" value="1"/>
</dbReference>
<gene>
    <name evidence="5" type="ORF">Ga0061065_104144</name>
</gene>
<evidence type="ECO:0000313" key="6">
    <source>
        <dbReference type="Proteomes" id="UP000182769"/>
    </source>
</evidence>
<protein>
    <recommendedName>
        <fullName evidence="2">histidine kinase</fullName>
        <ecNumber evidence="2">2.7.13.3</ecNumber>
    </recommendedName>
</protein>
<comment type="catalytic activity">
    <reaction evidence="1">
        <text>ATP + protein L-histidine = ADP + protein N-phospho-L-histidine.</text>
        <dbReference type="EC" id="2.7.13.3"/>
    </reaction>
</comment>
<dbReference type="EMBL" id="CYHG01000004">
    <property type="protein sequence ID" value="CUB03713.1"/>
    <property type="molecule type" value="Genomic_DNA"/>
</dbReference>
<dbReference type="Proteomes" id="UP000182769">
    <property type="component" value="Unassembled WGS sequence"/>
</dbReference>
<dbReference type="InterPro" id="IPR036890">
    <property type="entry name" value="HATPase_C_sf"/>
</dbReference>
<dbReference type="InterPro" id="IPR001638">
    <property type="entry name" value="Solute-binding_3/MltF_N"/>
</dbReference>
<dbReference type="Gene3D" id="1.10.287.130">
    <property type="match status" value="1"/>
</dbReference>
<dbReference type="SUPFAM" id="SSF47384">
    <property type="entry name" value="Homodimeric domain of signal transducing histidine kinase"/>
    <property type="match status" value="1"/>
</dbReference>
<evidence type="ECO:0000256" key="2">
    <source>
        <dbReference type="ARBA" id="ARBA00012438"/>
    </source>
</evidence>
<keyword evidence="3" id="KW-0812">Transmembrane</keyword>
<dbReference type="STRING" id="1137284.GCA_001418205_01564"/>
<evidence type="ECO:0000259" key="4">
    <source>
        <dbReference type="PROSITE" id="PS50109"/>
    </source>
</evidence>
<keyword evidence="3" id="KW-1133">Transmembrane helix</keyword>